<reference evidence="14 15" key="1">
    <citation type="submission" date="2015-06" db="EMBL/GenBank/DDBJ databases">
        <title>Draft genome of the ant-associated black yeast Phialophora attae CBS 131958.</title>
        <authorList>
            <person name="Moreno L.F."/>
            <person name="Stielow B.J."/>
            <person name="de Hoog S."/>
            <person name="Vicente V.A."/>
            <person name="Weiss V.A."/>
            <person name="de Vries M."/>
            <person name="Cruz L.M."/>
            <person name="Souza E.M."/>
        </authorList>
    </citation>
    <scope>NUCLEOTIDE SEQUENCE [LARGE SCALE GENOMIC DNA]</scope>
    <source>
        <strain evidence="14 15">CBS 131958</strain>
    </source>
</reference>
<dbReference type="PANTHER" id="PTHR42923:SF3">
    <property type="entry name" value="PROTOPORPHYRINOGEN OXIDASE"/>
    <property type="match status" value="1"/>
</dbReference>
<protein>
    <recommendedName>
        <fullName evidence="4 11">Protoporphyrinogen oxidase</fullName>
        <ecNumber evidence="4 11">1.3.3.4</ecNumber>
    </recommendedName>
</protein>
<comment type="catalytic activity">
    <reaction evidence="10 11">
        <text>protoporphyrinogen IX + 3 O2 = protoporphyrin IX + 3 H2O2</text>
        <dbReference type="Rhea" id="RHEA:25576"/>
        <dbReference type="ChEBI" id="CHEBI:15379"/>
        <dbReference type="ChEBI" id="CHEBI:16240"/>
        <dbReference type="ChEBI" id="CHEBI:57306"/>
        <dbReference type="ChEBI" id="CHEBI:57307"/>
        <dbReference type="EC" id="1.3.3.4"/>
    </reaction>
</comment>
<sequence length="692" mass="76707">MLLAAGRLTRRHVTSQQPLLQVGYVLVRPFTEYSSFPADHRRAAEELVNYKPIAANPQAKKIAVLGGGITGLAAAYELARTIPHASITVYEKSERLGGWLNSEVVPVKGGEIIFEWGARSFRTPRGDGLATTMLLRHLLEEAESSDRRPTIRNHIIAYPPGSGAANDRWIYYPDHLVRLPGPKDGFKLPALWNNIRSFITEPIWRGVFMGMLSEPTKPGRDPELKDESVGEFLTRRFGSAVADNFASAVIHGIYAGDIYKLSVHTAMPLLSHLERHSKEHTVLGELFFNKGGAWKPWHDFVLRELIARKSGHKSANYLEPGGFSTFTDGMSGWTRLLKYPLLNAKRVTIQKSSPVTSLSYKDSKVLVTDASGSAKTFDYAISTLPAKTMRTLVSGSRTFDPIAPATTVMVVNLFYPEGSLTTAVGADGLSGFGYLIPRSVPVEQNPERALGVIFAHNSSGDTGPESVEGLGRRDSWQSPEGCQEVIETLTADQTEMTSKQSEGTQHASLVNLRQLSAYRRRLDQFNAGKVRPDEKIIDRSGQDTVKGAKLTVMLGGHWWDGWSEQDYPSEEEGIQMAKSVLRRHLDIHDNPEVAKAKLQRDCIPQYPVGYRDYMAKVHEEIHSKFEDRLKLAGPFYQGAVGVNDCIKQATWAAMAIRDNRDPTAISRYAEKLEGWVHPGPDAQFPGDSARQT</sequence>
<keyword evidence="7 11" id="KW-0560">Oxidoreductase</keyword>
<dbReference type="EMBL" id="LFJN01000013">
    <property type="protein sequence ID" value="KPI39917.1"/>
    <property type="molecule type" value="Genomic_DNA"/>
</dbReference>
<dbReference type="SUPFAM" id="SSF51905">
    <property type="entry name" value="FAD/NAD(P)-binding domain"/>
    <property type="match status" value="1"/>
</dbReference>
<evidence type="ECO:0000256" key="8">
    <source>
        <dbReference type="ARBA" id="ARBA00023133"/>
    </source>
</evidence>
<dbReference type="AlphaFoldDB" id="A0A0N1HAS2"/>
<dbReference type="Pfam" id="PF01593">
    <property type="entry name" value="Amino_oxidase"/>
    <property type="match status" value="1"/>
</dbReference>
<evidence type="ECO:0000256" key="4">
    <source>
        <dbReference type="ARBA" id="ARBA00012867"/>
    </source>
</evidence>
<dbReference type="Proteomes" id="UP000038010">
    <property type="component" value="Unassembled WGS sequence"/>
</dbReference>
<evidence type="ECO:0000313" key="14">
    <source>
        <dbReference type="EMBL" id="KPI39917.1"/>
    </source>
</evidence>
<dbReference type="GeneID" id="28732235"/>
<evidence type="ECO:0000256" key="12">
    <source>
        <dbReference type="SAM" id="MobiDB-lite"/>
    </source>
</evidence>
<dbReference type="GO" id="GO:0006782">
    <property type="term" value="P:protoporphyrinogen IX biosynthetic process"/>
    <property type="evidence" value="ECO:0007669"/>
    <property type="project" value="UniProtKB-UniRule"/>
</dbReference>
<dbReference type="VEuPathDB" id="FungiDB:AB675_11500"/>
<dbReference type="EC" id="1.3.3.4" evidence="4 11"/>
<comment type="similarity">
    <text evidence="3 11">Belongs to the protoporphyrinogen/coproporphyrinogen oxidase family. Protoporphyrinogen oxidase subfamily.</text>
</comment>
<evidence type="ECO:0000256" key="11">
    <source>
        <dbReference type="RuleBase" id="RU367069"/>
    </source>
</evidence>
<dbReference type="InterPro" id="IPR050464">
    <property type="entry name" value="Zeta_carotene_desat/Oxidored"/>
</dbReference>
<dbReference type="InterPro" id="IPR036188">
    <property type="entry name" value="FAD/NAD-bd_sf"/>
</dbReference>
<comment type="function">
    <text evidence="1 11">Catalyzes the 6-electron oxidation of protoporphyrinogen-IX to form protoporphyrin-IX.</text>
</comment>
<dbReference type="OrthoDB" id="438553at2759"/>
<feature type="domain" description="Amine oxidase" evidence="13">
    <location>
        <begin position="69"/>
        <end position="401"/>
    </location>
</feature>
<comment type="caution">
    <text evidence="14">The sequence shown here is derived from an EMBL/GenBank/DDBJ whole genome shotgun (WGS) entry which is preliminary data.</text>
</comment>
<keyword evidence="5 11" id="KW-0285">Flavoprotein</keyword>
<evidence type="ECO:0000256" key="6">
    <source>
        <dbReference type="ARBA" id="ARBA00022827"/>
    </source>
</evidence>
<name>A0A0N1HAS2_9EURO</name>
<dbReference type="SUPFAM" id="SSF54373">
    <property type="entry name" value="FAD-linked reductases, C-terminal domain"/>
    <property type="match status" value="2"/>
</dbReference>
<gene>
    <name evidence="14" type="ORF">AB675_11500</name>
</gene>
<evidence type="ECO:0000256" key="5">
    <source>
        <dbReference type="ARBA" id="ARBA00022630"/>
    </source>
</evidence>
<comment type="cofactor">
    <cofactor evidence="11">
        <name>FAD</name>
        <dbReference type="ChEBI" id="CHEBI:57692"/>
    </cofactor>
    <text evidence="11">Binds 1 FAD per subunit.</text>
</comment>
<comment type="subcellular location">
    <subcellularLocation>
        <location evidence="11">Mitochondrion inner membrane</location>
    </subcellularLocation>
</comment>
<evidence type="ECO:0000256" key="10">
    <source>
        <dbReference type="ARBA" id="ARBA00047554"/>
    </source>
</evidence>
<proteinExistence type="inferred from homology"/>
<keyword evidence="9 11" id="KW-0627">Porphyrin biosynthesis</keyword>
<evidence type="ECO:0000256" key="3">
    <source>
        <dbReference type="ARBA" id="ARBA00010551"/>
    </source>
</evidence>
<dbReference type="GO" id="GO:0005743">
    <property type="term" value="C:mitochondrial inner membrane"/>
    <property type="evidence" value="ECO:0007669"/>
    <property type="project" value="UniProtKB-SubCell"/>
</dbReference>
<dbReference type="Gene3D" id="3.50.50.60">
    <property type="entry name" value="FAD/NAD(P)-binding domain"/>
    <property type="match status" value="2"/>
</dbReference>
<feature type="region of interest" description="Disordered" evidence="12">
    <location>
        <begin position="455"/>
        <end position="479"/>
    </location>
</feature>
<keyword evidence="6 11" id="KW-0274">FAD</keyword>
<organism evidence="14 15">
    <name type="scientific">Cyphellophora attinorum</name>
    <dbReference type="NCBI Taxonomy" id="1664694"/>
    <lineage>
        <taxon>Eukaryota</taxon>
        <taxon>Fungi</taxon>
        <taxon>Dikarya</taxon>
        <taxon>Ascomycota</taxon>
        <taxon>Pezizomycotina</taxon>
        <taxon>Eurotiomycetes</taxon>
        <taxon>Chaetothyriomycetidae</taxon>
        <taxon>Chaetothyriales</taxon>
        <taxon>Cyphellophoraceae</taxon>
        <taxon>Cyphellophora</taxon>
    </lineage>
</organism>
<dbReference type="InterPro" id="IPR004572">
    <property type="entry name" value="Protoporphyrinogen_oxidase"/>
</dbReference>
<dbReference type="STRING" id="1664694.A0A0N1HAS2"/>
<keyword evidence="8 11" id="KW-0350">Heme biosynthesis</keyword>
<dbReference type="UniPathway" id="UPA00251">
    <property type="reaction ID" value="UER00324"/>
</dbReference>
<evidence type="ECO:0000256" key="7">
    <source>
        <dbReference type="ARBA" id="ARBA00023002"/>
    </source>
</evidence>
<dbReference type="RefSeq" id="XP_017999880.1">
    <property type="nucleotide sequence ID" value="XM_018140354.1"/>
</dbReference>
<evidence type="ECO:0000256" key="1">
    <source>
        <dbReference type="ARBA" id="ARBA00002600"/>
    </source>
</evidence>
<evidence type="ECO:0000313" key="15">
    <source>
        <dbReference type="Proteomes" id="UP000038010"/>
    </source>
</evidence>
<dbReference type="InterPro" id="IPR002937">
    <property type="entry name" value="Amino_oxidase"/>
</dbReference>
<dbReference type="GO" id="GO:0004729">
    <property type="term" value="F:oxygen-dependent protoporphyrinogen oxidase activity"/>
    <property type="evidence" value="ECO:0007669"/>
    <property type="project" value="UniProtKB-UniRule"/>
</dbReference>
<evidence type="ECO:0000259" key="13">
    <source>
        <dbReference type="Pfam" id="PF01593"/>
    </source>
</evidence>
<dbReference type="PANTHER" id="PTHR42923">
    <property type="entry name" value="PROTOPORPHYRINOGEN OXIDASE"/>
    <property type="match status" value="1"/>
</dbReference>
<dbReference type="NCBIfam" id="TIGR00562">
    <property type="entry name" value="proto_IX_ox"/>
    <property type="match status" value="1"/>
</dbReference>
<accession>A0A0N1HAS2</accession>
<evidence type="ECO:0000256" key="9">
    <source>
        <dbReference type="ARBA" id="ARBA00023244"/>
    </source>
</evidence>
<comment type="pathway">
    <text evidence="2 11">Porphyrin-containing compound metabolism; protoporphyrin-IX biosynthesis; protoporphyrin-IX from protoporphyrinogen-IX: step 1/1.</text>
</comment>
<keyword evidence="15" id="KW-1185">Reference proteome</keyword>
<evidence type="ECO:0000256" key="2">
    <source>
        <dbReference type="ARBA" id="ARBA00005073"/>
    </source>
</evidence>